<dbReference type="SUPFAM" id="SSF90123">
    <property type="entry name" value="ABC transporter transmembrane region"/>
    <property type="match status" value="1"/>
</dbReference>
<dbReference type="KEGG" id="arev:RVR_4315"/>
<evidence type="ECO:0000256" key="1">
    <source>
        <dbReference type="ARBA" id="ARBA00004429"/>
    </source>
</evidence>
<reference evidence="15 16" key="3">
    <citation type="journal article" date="2011" name="Nat. Chem. Biol.">
        <title>Reveromycin A biosynthesis uses RevG and RevJ for stereospecific spiroacetal formation.</title>
        <authorList>
            <person name="Takahashi S."/>
            <person name="Toyoda A."/>
            <person name="Sekiyama Y."/>
            <person name="Takagi H."/>
            <person name="Nogawa T."/>
            <person name="Uramoto M."/>
            <person name="Suzuki R."/>
            <person name="Koshino H."/>
            <person name="Kumano T."/>
            <person name="Panthee S."/>
            <person name="Dairi T."/>
            <person name="Ishikawa J."/>
            <person name="Ikeda H."/>
            <person name="Sakaki Y."/>
            <person name="Osada H."/>
        </authorList>
    </citation>
    <scope>NUCLEOTIDE SEQUENCE [LARGE SCALE GENOMIC DNA]</scope>
    <source>
        <strain evidence="15 16">SN-593</strain>
    </source>
</reference>
<evidence type="ECO:0000256" key="7">
    <source>
        <dbReference type="ARBA" id="ARBA00022840"/>
    </source>
</evidence>
<feature type="compositionally biased region" description="Low complexity" evidence="11">
    <location>
        <begin position="407"/>
        <end position="416"/>
    </location>
</feature>
<organism evidence="15 16">
    <name type="scientific">Actinacidiphila reveromycinica</name>
    <dbReference type="NCBI Taxonomy" id="659352"/>
    <lineage>
        <taxon>Bacteria</taxon>
        <taxon>Bacillati</taxon>
        <taxon>Actinomycetota</taxon>
        <taxon>Actinomycetes</taxon>
        <taxon>Kitasatosporales</taxon>
        <taxon>Streptomycetaceae</taxon>
        <taxon>Actinacidiphila</taxon>
    </lineage>
</organism>
<dbReference type="PANTHER" id="PTHR43394:SF1">
    <property type="entry name" value="ATP-BINDING CASSETTE SUB-FAMILY B MEMBER 10, MITOCHONDRIAL"/>
    <property type="match status" value="1"/>
</dbReference>
<dbReference type="FunFam" id="3.40.50.300:FF:000221">
    <property type="entry name" value="Multidrug ABC transporter ATP-binding protein"/>
    <property type="match status" value="1"/>
</dbReference>
<comment type="similarity">
    <text evidence="10">Belongs to the ABC transporter superfamily. Siderophore-Fe(3+) uptake transporter (SIUT) (TC 3.A.1.21) family.</text>
</comment>
<dbReference type="GO" id="GO:0016887">
    <property type="term" value="F:ATP hydrolysis activity"/>
    <property type="evidence" value="ECO:0007669"/>
    <property type="project" value="InterPro"/>
</dbReference>
<dbReference type="InterPro" id="IPR036640">
    <property type="entry name" value="ABC1_TM_sf"/>
</dbReference>
<evidence type="ECO:0000259" key="14">
    <source>
        <dbReference type="PROSITE" id="PS50929"/>
    </source>
</evidence>
<dbReference type="InterPro" id="IPR003593">
    <property type="entry name" value="AAA+_ATPase"/>
</dbReference>
<reference evidence="15 16" key="2">
    <citation type="journal article" date="2011" name="J. Antibiot.">
        <title>Furaquinocins I and J: novel polyketide isoprenoid hybrid compounds from Streptomyces reveromyceticus SN-593.</title>
        <authorList>
            <person name="Panthee S."/>
            <person name="Takahashi S."/>
            <person name="Takagi H."/>
            <person name="Nogawa T."/>
            <person name="Oowada E."/>
            <person name="Uramoto M."/>
            <person name="Osada H."/>
        </authorList>
    </citation>
    <scope>NUCLEOTIDE SEQUENCE [LARGE SCALE GENOMIC DNA]</scope>
    <source>
        <strain evidence="15 16">SN-593</strain>
    </source>
</reference>
<keyword evidence="4" id="KW-0997">Cell inner membrane</keyword>
<feature type="domain" description="ABC transporter" evidence="13">
    <location>
        <begin position="422"/>
        <end position="657"/>
    </location>
</feature>
<keyword evidence="7 15" id="KW-0067">ATP-binding</keyword>
<keyword evidence="3" id="KW-1003">Cell membrane</keyword>
<comment type="subcellular location">
    <subcellularLocation>
        <location evidence="1">Cell inner membrane</location>
        <topology evidence="1">Multi-pass membrane protein</topology>
    </subcellularLocation>
</comment>
<evidence type="ECO:0000259" key="13">
    <source>
        <dbReference type="PROSITE" id="PS50893"/>
    </source>
</evidence>
<evidence type="ECO:0000256" key="12">
    <source>
        <dbReference type="SAM" id="Phobius"/>
    </source>
</evidence>
<feature type="transmembrane region" description="Helical" evidence="12">
    <location>
        <begin position="40"/>
        <end position="63"/>
    </location>
</feature>
<evidence type="ECO:0000256" key="9">
    <source>
        <dbReference type="ARBA" id="ARBA00023136"/>
    </source>
</evidence>
<dbReference type="Proteomes" id="UP000595703">
    <property type="component" value="Chromosome"/>
</dbReference>
<evidence type="ECO:0000256" key="5">
    <source>
        <dbReference type="ARBA" id="ARBA00022692"/>
    </source>
</evidence>
<keyword evidence="6" id="KW-0547">Nucleotide-binding</keyword>
<sequence length="661" mass="69175">MERWSGMDTLSQGLARRPEPGAAVRTAVRRFWPLTAGDRVWMLVVCCLSLLTALGETAAILLFGELTDGALREGDLDGFWTPAVQWLAVAVVTALLGYLGNSLAALLAERFVLRLRAAVFRHLQTLPPHYFQRHRHGDLVERLTGDVEAVEQMAVSGVLQGVSALLGALLYAAAALWLRWDLALATFLTAPLFLYAAKVLSGRMSAVSRQERRADGALTSVVAEALDNMPFTQAYNRERAEAQRLEGAARAWLRAAVRGARLDEGYRQSIEVVETLCVLGIIGLGAWEISAGRMSLGQLLAFAAFVGYLYPPIRSLGGLALTATAASAGAERLFDILDARPAVRDPEVPAARADPAGPPGAVDADGTDSPPGVVGADGTARTVVAAGPGAGKALGTGEPKSPGGRGPAAAPRLPARSGGGRLELRGVRFGYPGAGRSVLRDVSFTAAPGEVVVVTGPSGAGKSTLLALLTRFYDPDAGSILLDGTDLRDLPLDRLREHVTLLPQRAHVLSGSIRENIACGRPGATDAEIERAARAAGAHAFVRALDDGYFTPLAPRSTGLSGGQLQRIAIARALLRDSPVLVLDEPTTGLDASAVHHLLPALRRLSAGRTTVVVSHDMSVAALADRVLVLEAGHLAASGTHAQLLARGGLYASLQPGTAAG</sequence>
<feature type="transmembrane region" description="Helical" evidence="12">
    <location>
        <begin position="158"/>
        <end position="176"/>
    </location>
</feature>
<evidence type="ECO:0000256" key="8">
    <source>
        <dbReference type="ARBA" id="ARBA00022989"/>
    </source>
</evidence>
<keyword evidence="9 12" id="KW-0472">Membrane</keyword>
<dbReference type="Pfam" id="PF00005">
    <property type="entry name" value="ABC_tran"/>
    <property type="match status" value="1"/>
</dbReference>
<keyword evidence="5 12" id="KW-0812">Transmembrane</keyword>
<gene>
    <name evidence="15" type="ORF">RVR_4315</name>
</gene>
<dbReference type="InterPro" id="IPR039421">
    <property type="entry name" value="Type_1_exporter"/>
</dbReference>
<dbReference type="PROSITE" id="PS00211">
    <property type="entry name" value="ABC_TRANSPORTER_1"/>
    <property type="match status" value="1"/>
</dbReference>
<dbReference type="GO" id="GO:0005524">
    <property type="term" value="F:ATP binding"/>
    <property type="evidence" value="ECO:0007669"/>
    <property type="project" value="UniProtKB-KW"/>
</dbReference>
<dbReference type="GO" id="GO:0005886">
    <property type="term" value="C:plasma membrane"/>
    <property type="evidence" value="ECO:0007669"/>
    <property type="project" value="UniProtKB-SubCell"/>
</dbReference>
<dbReference type="PROSITE" id="PS50929">
    <property type="entry name" value="ABC_TM1F"/>
    <property type="match status" value="1"/>
</dbReference>
<feature type="compositionally biased region" description="Low complexity" evidence="11">
    <location>
        <begin position="348"/>
        <end position="364"/>
    </location>
</feature>
<keyword evidence="16" id="KW-1185">Reference proteome</keyword>
<dbReference type="SUPFAM" id="SSF52540">
    <property type="entry name" value="P-loop containing nucleoside triphosphate hydrolases"/>
    <property type="match status" value="1"/>
</dbReference>
<evidence type="ECO:0000256" key="3">
    <source>
        <dbReference type="ARBA" id="ARBA00022475"/>
    </source>
</evidence>
<protein>
    <submittedName>
        <fullName evidence="15">Putative ABC transporter ATP-binding protein</fullName>
    </submittedName>
</protein>
<dbReference type="Gene3D" id="3.40.50.300">
    <property type="entry name" value="P-loop containing nucleotide triphosphate hydrolases"/>
    <property type="match status" value="1"/>
</dbReference>
<keyword evidence="8 12" id="KW-1133">Transmembrane helix</keyword>
<dbReference type="Pfam" id="PF00664">
    <property type="entry name" value="ABC_membrane"/>
    <property type="match status" value="1"/>
</dbReference>
<evidence type="ECO:0000256" key="4">
    <source>
        <dbReference type="ARBA" id="ARBA00022519"/>
    </source>
</evidence>
<accession>A0A7U3USZ4</accession>
<dbReference type="PANTHER" id="PTHR43394">
    <property type="entry name" value="ATP-DEPENDENT PERMEASE MDL1, MITOCHONDRIAL"/>
    <property type="match status" value="1"/>
</dbReference>
<dbReference type="InterPro" id="IPR017871">
    <property type="entry name" value="ABC_transporter-like_CS"/>
</dbReference>
<dbReference type="InterPro" id="IPR011527">
    <property type="entry name" value="ABC1_TM_dom"/>
</dbReference>
<keyword evidence="2" id="KW-0813">Transport</keyword>
<proteinExistence type="inferred from homology"/>
<feature type="domain" description="ABC transmembrane type-1" evidence="14">
    <location>
        <begin position="43"/>
        <end position="325"/>
    </location>
</feature>
<evidence type="ECO:0000256" key="10">
    <source>
        <dbReference type="ARBA" id="ARBA00023455"/>
    </source>
</evidence>
<reference evidence="15 16" key="4">
    <citation type="journal article" date="2020" name="Sci. Rep.">
        <title>beta-carboline chemical signals induce reveromycin production through a LuxR family regulator in Streptomyces sp. SN-593.</title>
        <authorList>
            <person name="Panthee S."/>
            <person name="Kito N."/>
            <person name="Hayashi T."/>
            <person name="Shimizu T."/>
            <person name="Ishikawa J."/>
            <person name="Hamamoto H."/>
            <person name="Osada H."/>
            <person name="Takahashi S."/>
        </authorList>
    </citation>
    <scope>NUCLEOTIDE SEQUENCE [LARGE SCALE GENOMIC DNA]</scope>
    <source>
        <strain evidence="15 16">SN-593</strain>
    </source>
</reference>
<name>A0A7U3USZ4_9ACTN</name>
<feature type="transmembrane region" description="Helical" evidence="12">
    <location>
        <begin position="83"/>
        <end position="108"/>
    </location>
</feature>
<dbReference type="GO" id="GO:0015421">
    <property type="term" value="F:ABC-type oligopeptide transporter activity"/>
    <property type="evidence" value="ECO:0007669"/>
    <property type="project" value="TreeGrafter"/>
</dbReference>
<dbReference type="PROSITE" id="PS50893">
    <property type="entry name" value="ABC_TRANSPORTER_2"/>
    <property type="match status" value="1"/>
</dbReference>
<dbReference type="InterPro" id="IPR003439">
    <property type="entry name" value="ABC_transporter-like_ATP-bd"/>
</dbReference>
<evidence type="ECO:0000313" key="15">
    <source>
        <dbReference type="EMBL" id="BBA98212.1"/>
    </source>
</evidence>
<dbReference type="Gene3D" id="1.20.1560.10">
    <property type="entry name" value="ABC transporter type 1, transmembrane domain"/>
    <property type="match status" value="1"/>
</dbReference>
<evidence type="ECO:0000313" key="16">
    <source>
        <dbReference type="Proteomes" id="UP000595703"/>
    </source>
</evidence>
<feature type="region of interest" description="Disordered" evidence="11">
    <location>
        <begin position="347"/>
        <end position="419"/>
    </location>
</feature>
<evidence type="ECO:0000256" key="2">
    <source>
        <dbReference type="ARBA" id="ARBA00022448"/>
    </source>
</evidence>
<evidence type="ECO:0000256" key="11">
    <source>
        <dbReference type="SAM" id="MobiDB-lite"/>
    </source>
</evidence>
<evidence type="ECO:0000256" key="6">
    <source>
        <dbReference type="ARBA" id="ARBA00022741"/>
    </source>
</evidence>
<dbReference type="SMART" id="SM00382">
    <property type="entry name" value="AAA"/>
    <property type="match status" value="1"/>
</dbReference>
<reference evidence="15 16" key="1">
    <citation type="journal article" date="2010" name="J. Bacteriol.">
        <title>Biochemical characterization of a novel indole prenyltransferase from Streptomyces sp. SN-593.</title>
        <authorList>
            <person name="Takahashi S."/>
            <person name="Takagi H."/>
            <person name="Toyoda A."/>
            <person name="Uramoto M."/>
            <person name="Nogawa T."/>
            <person name="Ueki M."/>
            <person name="Sakaki Y."/>
            <person name="Osada H."/>
        </authorList>
    </citation>
    <scope>NUCLEOTIDE SEQUENCE [LARGE SCALE GENOMIC DNA]</scope>
    <source>
        <strain evidence="15 16">SN-593</strain>
    </source>
</reference>
<dbReference type="AlphaFoldDB" id="A0A7U3USZ4"/>
<dbReference type="InterPro" id="IPR027417">
    <property type="entry name" value="P-loop_NTPase"/>
</dbReference>
<dbReference type="EMBL" id="AP018365">
    <property type="protein sequence ID" value="BBA98212.1"/>
    <property type="molecule type" value="Genomic_DNA"/>
</dbReference>